<dbReference type="Proteomes" id="UP000273083">
    <property type="component" value="Unassembled WGS sequence"/>
</dbReference>
<keyword evidence="13" id="KW-1185">Reference proteome</keyword>
<evidence type="ECO:0000313" key="13">
    <source>
        <dbReference type="Proteomes" id="UP000273083"/>
    </source>
</evidence>
<evidence type="ECO:0000256" key="3">
    <source>
        <dbReference type="ARBA" id="ARBA00020392"/>
    </source>
</evidence>
<name>A0A3N1XVW0_9FIRM</name>
<dbReference type="GO" id="GO:0071973">
    <property type="term" value="P:bacterial-type flagellum-dependent cell motility"/>
    <property type="evidence" value="ECO:0007669"/>
    <property type="project" value="InterPro"/>
</dbReference>
<keyword evidence="12" id="KW-0966">Cell projection</keyword>
<evidence type="ECO:0000256" key="11">
    <source>
        <dbReference type="SAM" id="Coils"/>
    </source>
</evidence>
<keyword evidence="9" id="KW-0472">Membrane</keyword>
<reference evidence="12 13" key="1">
    <citation type="submission" date="2018-11" db="EMBL/GenBank/DDBJ databases">
        <title>Genomic Encyclopedia of Type Strains, Phase IV (KMG-IV): sequencing the most valuable type-strain genomes for metagenomic binning, comparative biology and taxonomic classification.</title>
        <authorList>
            <person name="Goeker M."/>
        </authorList>
    </citation>
    <scope>NUCLEOTIDE SEQUENCE [LARGE SCALE GENOMIC DNA]</scope>
    <source>
        <strain evidence="12 13">DSM 26537</strain>
    </source>
</reference>
<dbReference type="GO" id="GO:0009288">
    <property type="term" value="C:bacterial-type flagellum"/>
    <property type="evidence" value="ECO:0007669"/>
    <property type="project" value="InterPro"/>
</dbReference>
<keyword evidence="12" id="KW-0969">Cilium</keyword>
<dbReference type="GO" id="GO:0015031">
    <property type="term" value="P:protein transport"/>
    <property type="evidence" value="ECO:0007669"/>
    <property type="project" value="UniProtKB-KW"/>
</dbReference>
<comment type="subcellular location">
    <subcellularLocation>
        <location evidence="1">Cell membrane</location>
        <topology evidence="1">Peripheral membrane protein</topology>
        <orientation evidence="1">Cytoplasmic side</orientation>
    </subcellularLocation>
</comment>
<dbReference type="InterPro" id="IPR053716">
    <property type="entry name" value="Flag_assembly_chemotaxis_eff"/>
</dbReference>
<evidence type="ECO:0000256" key="2">
    <source>
        <dbReference type="ARBA" id="ARBA00010004"/>
    </source>
</evidence>
<dbReference type="GO" id="GO:0006935">
    <property type="term" value="P:chemotaxis"/>
    <property type="evidence" value="ECO:0007669"/>
    <property type="project" value="UniProtKB-KW"/>
</dbReference>
<evidence type="ECO:0000256" key="6">
    <source>
        <dbReference type="ARBA" id="ARBA00022500"/>
    </source>
</evidence>
<comment type="caution">
    <text evidence="12">The sequence shown here is derived from an EMBL/GenBank/DDBJ whole genome shotgun (WGS) entry which is preliminary data.</text>
</comment>
<proteinExistence type="inferred from homology"/>
<dbReference type="Pfam" id="PF02050">
    <property type="entry name" value="FliJ"/>
    <property type="match status" value="1"/>
</dbReference>
<dbReference type="InterPro" id="IPR012823">
    <property type="entry name" value="Flagell_FliJ"/>
</dbReference>
<evidence type="ECO:0000256" key="1">
    <source>
        <dbReference type="ARBA" id="ARBA00004413"/>
    </source>
</evidence>
<organism evidence="12 13">
    <name type="scientific">Mobilisporobacter senegalensis</name>
    <dbReference type="NCBI Taxonomy" id="1329262"/>
    <lineage>
        <taxon>Bacteria</taxon>
        <taxon>Bacillati</taxon>
        <taxon>Bacillota</taxon>
        <taxon>Clostridia</taxon>
        <taxon>Lachnospirales</taxon>
        <taxon>Lachnospiraceae</taxon>
        <taxon>Mobilisporobacter</taxon>
    </lineage>
</organism>
<keyword evidence="11" id="KW-0175">Coiled coil</keyword>
<gene>
    <name evidence="12" type="ORF">EDD66_102420</name>
</gene>
<keyword evidence="12" id="KW-0282">Flagellum</keyword>
<comment type="similarity">
    <text evidence="2">Belongs to the FliJ family.</text>
</comment>
<evidence type="ECO:0000256" key="10">
    <source>
        <dbReference type="ARBA" id="ARBA00023225"/>
    </source>
</evidence>
<evidence type="ECO:0000256" key="5">
    <source>
        <dbReference type="ARBA" id="ARBA00022475"/>
    </source>
</evidence>
<keyword evidence="6" id="KW-0145">Chemotaxis</keyword>
<keyword evidence="7" id="KW-1005">Bacterial flagellum biogenesis</keyword>
<keyword evidence="4" id="KW-0813">Transport</keyword>
<keyword evidence="8" id="KW-0653">Protein transport</keyword>
<evidence type="ECO:0000256" key="9">
    <source>
        <dbReference type="ARBA" id="ARBA00023136"/>
    </source>
</evidence>
<evidence type="ECO:0000256" key="4">
    <source>
        <dbReference type="ARBA" id="ARBA00022448"/>
    </source>
</evidence>
<sequence length="178" mass="21233">MAKFIFKMQNILDIKFRLEDQAKTAYGEARAKLNQEEKVLQEFEDKKVFYEQLTRSLIHQEPEGMNNNLFIANEKESENKVTTSRRLNLLEIKTHENAIETTKYHIKVQKIKVKQAEHELEIARDKLNKAMIERKTYEKLKENAFEEFKKEIDAEERKEIDELVSFKFNNTTSSEEDK</sequence>
<keyword evidence="5" id="KW-1003">Cell membrane</keyword>
<dbReference type="RefSeq" id="WP_123608446.1">
    <property type="nucleotide sequence ID" value="NZ_RJVG01000002.1"/>
</dbReference>
<protein>
    <recommendedName>
        <fullName evidence="3">Flagellar FliJ protein</fullName>
    </recommendedName>
</protein>
<dbReference type="GO" id="GO:0044781">
    <property type="term" value="P:bacterial-type flagellum organization"/>
    <property type="evidence" value="ECO:0007669"/>
    <property type="project" value="UniProtKB-KW"/>
</dbReference>
<evidence type="ECO:0000256" key="7">
    <source>
        <dbReference type="ARBA" id="ARBA00022795"/>
    </source>
</evidence>
<accession>A0A3N1XVW0</accession>
<evidence type="ECO:0000313" key="12">
    <source>
        <dbReference type="EMBL" id="ROR30765.1"/>
    </source>
</evidence>
<dbReference type="Gene3D" id="1.10.287.1700">
    <property type="match status" value="1"/>
</dbReference>
<dbReference type="AlphaFoldDB" id="A0A3N1XVW0"/>
<dbReference type="EMBL" id="RJVG01000002">
    <property type="protein sequence ID" value="ROR30765.1"/>
    <property type="molecule type" value="Genomic_DNA"/>
</dbReference>
<keyword evidence="10" id="KW-1006">Bacterial flagellum protein export</keyword>
<dbReference type="OrthoDB" id="1767518at2"/>
<evidence type="ECO:0000256" key="8">
    <source>
        <dbReference type="ARBA" id="ARBA00022927"/>
    </source>
</evidence>
<dbReference type="GO" id="GO:0005886">
    <property type="term" value="C:plasma membrane"/>
    <property type="evidence" value="ECO:0007669"/>
    <property type="project" value="UniProtKB-SubCell"/>
</dbReference>
<feature type="coiled-coil region" evidence="11">
    <location>
        <begin position="106"/>
        <end position="158"/>
    </location>
</feature>
<feature type="coiled-coil region" evidence="11">
    <location>
        <begin position="26"/>
        <end position="53"/>
    </location>
</feature>